<evidence type="ECO:0000256" key="4">
    <source>
        <dbReference type="SAM" id="SignalP"/>
    </source>
</evidence>
<evidence type="ECO:0000256" key="2">
    <source>
        <dbReference type="ARBA" id="ARBA00022801"/>
    </source>
</evidence>
<dbReference type="EMBL" id="JAASRO010000001">
    <property type="protein sequence ID" value="NIK58263.1"/>
    <property type="molecule type" value="Genomic_DNA"/>
</dbReference>
<keyword evidence="6" id="KW-0031">Aminopeptidase</keyword>
<dbReference type="GO" id="GO:0004177">
    <property type="term" value="F:aminopeptidase activity"/>
    <property type="evidence" value="ECO:0007669"/>
    <property type="project" value="UniProtKB-KW"/>
</dbReference>
<dbReference type="Pfam" id="PF00326">
    <property type="entry name" value="Peptidase_S9"/>
    <property type="match status" value="1"/>
</dbReference>
<feature type="compositionally biased region" description="Low complexity" evidence="3">
    <location>
        <begin position="35"/>
        <end position="65"/>
    </location>
</feature>
<feature type="signal peptide" evidence="4">
    <location>
        <begin position="1"/>
        <end position="26"/>
    </location>
</feature>
<feature type="region of interest" description="Disordered" evidence="3">
    <location>
        <begin position="24"/>
        <end position="65"/>
    </location>
</feature>
<comment type="similarity">
    <text evidence="1">Belongs to the AB hydrolase superfamily.</text>
</comment>
<keyword evidence="2" id="KW-0378">Hydrolase</keyword>
<evidence type="ECO:0000313" key="7">
    <source>
        <dbReference type="Proteomes" id="UP000555407"/>
    </source>
</evidence>
<feature type="chain" id="PRO_5031424031" evidence="4">
    <location>
        <begin position="27"/>
        <end position="351"/>
    </location>
</feature>
<reference evidence="6 7" key="1">
    <citation type="submission" date="2020-03" db="EMBL/GenBank/DDBJ databases">
        <title>Sequencing the genomes of 1000 actinobacteria strains.</title>
        <authorList>
            <person name="Klenk H.-P."/>
        </authorList>
    </citation>
    <scope>NUCLEOTIDE SEQUENCE [LARGE SCALE GENOMIC DNA]</scope>
    <source>
        <strain evidence="6 7">DSM 45490</strain>
    </source>
</reference>
<dbReference type="Proteomes" id="UP000555407">
    <property type="component" value="Unassembled WGS sequence"/>
</dbReference>
<gene>
    <name evidence="6" type="ORF">BJY22_003980</name>
</gene>
<organism evidence="6 7">
    <name type="scientific">Kribbella shirazensis</name>
    <dbReference type="NCBI Taxonomy" id="1105143"/>
    <lineage>
        <taxon>Bacteria</taxon>
        <taxon>Bacillati</taxon>
        <taxon>Actinomycetota</taxon>
        <taxon>Actinomycetes</taxon>
        <taxon>Propionibacteriales</taxon>
        <taxon>Kribbellaceae</taxon>
        <taxon>Kribbella</taxon>
    </lineage>
</organism>
<evidence type="ECO:0000256" key="1">
    <source>
        <dbReference type="ARBA" id="ARBA00008645"/>
    </source>
</evidence>
<dbReference type="SUPFAM" id="SSF53474">
    <property type="entry name" value="alpha/beta-Hydrolases"/>
    <property type="match status" value="1"/>
</dbReference>
<proteinExistence type="inferred from homology"/>
<keyword evidence="6" id="KW-0645">Protease</keyword>
<dbReference type="PANTHER" id="PTHR22946:SF9">
    <property type="entry name" value="POLYKETIDE TRANSFERASE AF380"/>
    <property type="match status" value="1"/>
</dbReference>
<dbReference type="GO" id="GO:0006508">
    <property type="term" value="P:proteolysis"/>
    <property type="evidence" value="ECO:0007669"/>
    <property type="project" value="InterPro"/>
</dbReference>
<evidence type="ECO:0000313" key="6">
    <source>
        <dbReference type="EMBL" id="NIK58263.1"/>
    </source>
</evidence>
<dbReference type="InterPro" id="IPR029058">
    <property type="entry name" value="AB_hydrolase_fold"/>
</dbReference>
<dbReference type="RefSeq" id="WP_238350404.1">
    <property type="nucleotide sequence ID" value="NZ_JAASRO010000001.1"/>
</dbReference>
<evidence type="ECO:0000256" key="3">
    <source>
        <dbReference type="SAM" id="MobiDB-lite"/>
    </source>
</evidence>
<dbReference type="InterPro" id="IPR001375">
    <property type="entry name" value="Peptidase_S9_cat"/>
</dbReference>
<dbReference type="InterPro" id="IPR050261">
    <property type="entry name" value="FrsA_esterase"/>
</dbReference>
<sequence length="351" mass="37620">MSRRMAWAGAVACVTMAATGCTNDDAAPPAPSPNATPTTPSAAPSSTPAPQTTAPPAAPSTTPAAAHPVSLQALMKQKYNGGNLRLARVLARNPAYTRYHVTYRSGSLTISGILNVPSTPGPHPALVLNHGYIDPAVYTNGRGLMREQDYLARRGYVVLHTDYRNHAQSSDDPRNELDLRLGYTEDVINAVLALRTSQYVDPDRIGLLGRSMGGGITYNVLVAQPGLVKAGVVFAPVSSNAVDNFNRWTRPDGPVATQILRAYGEPARNPAFWRNLSAVNFFGRITEPLLIHHGEADSTCPIAWSRTTLTALKSAGKDATMYTYPGEEHAFGPAWPTSMARTVSFLKQQGV</sequence>
<comment type="caution">
    <text evidence="6">The sequence shown here is derived from an EMBL/GenBank/DDBJ whole genome shotgun (WGS) entry which is preliminary data.</text>
</comment>
<dbReference type="Gene3D" id="3.40.50.1820">
    <property type="entry name" value="alpha/beta hydrolase"/>
    <property type="match status" value="1"/>
</dbReference>
<feature type="domain" description="Peptidase S9 prolyl oligopeptidase catalytic" evidence="5">
    <location>
        <begin position="147"/>
        <end position="348"/>
    </location>
</feature>
<keyword evidence="4" id="KW-0732">Signal</keyword>
<accession>A0A7X6A1S4</accession>
<evidence type="ECO:0000259" key="5">
    <source>
        <dbReference type="Pfam" id="PF00326"/>
    </source>
</evidence>
<dbReference type="GO" id="GO:0052689">
    <property type="term" value="F:carboxylic ester hydrolase activity"/>
    <property type="evidence" value="ECO:0007669"/>
    <property type="project" value="UniProtKB-ARBA"/>
</dbReference>
<keyword evidence="7" id="KW-1185">Reference proteome</keyword>
<dbReference type="PANTHER" id="PTHR22946">
    <property type="entry name" value="DIENELACTONE HYDROLASE DOMAIN-CONTAINING PROTEIN-RELATED"/>
    <property type="match status" value="1"/>
</dbReference>
<dbReference type="GO" id="GO:0008236">
    <property type="term" value="F:serine-type peptidase activity"/>
    <property type="evidence" value="ECO:0007669"/>
    <property type="project" value="InterPro"/>
</dbReference>
<name>A0A7X6A1S4_9ACTN</name>
<dbReference type="AlphaFoldDB" id="A0A7X6A1S4"/>
<dbReference type="PROSITE" id="PS51257">
    <property type="entry name" value="PROKAR_LIPOPROTEIN"/>
    <property type="match status" value="1"/>
</dbReference>
<protein>
    <submittedName>
        <fullName evidence="6">Dipeptidyl aminopeptidase/acylaminoacyl peptidase</fullName>
    </submittedName>
</protein>